<feature type="transmembrane region" description="Helical" evidence="1">
    <location>
        <begin position="96"/>
        <end position="115"/>
    </location>
</feature>
<evidence type="ECO:0000256" key="1">
    <source>
        <dbReference type="SAM" id="Phobius"/>
    </source>
</evidence>
<feature type="signal peptide" evidence="2">
    <location>
        <begin position="1"/>
        <end position="18"/>
    </location>
</feature>
<dbReference type="EMBL" id="BAABRN010000035">
    <property type="protein sequence ID" value="GAA5503035.1"/>
    <property type="molecule type" value="Genomic_DNA"/>
</dbReference>
<name>A0ABP9VEQ0_9DEIO</name>
<dbReference type="RefSeq" id="WP_353543008.1">
    <property type="nucleotide sequence ID" value="NZ_BAABRN010000035.1"/>
</dbReference>
<evidence type="ECO:0000313" key="3">
    <source>
        <dbReference type="EMBL" id="GAA5503035.1"/>
    </source>
</evidence>
<organism evidence="3 4">
    <name type="scientific">Deinococcus xinjiangensis</name>
    <dbReference type="NCBI Taxonomy" id="457454"/>
    <lineage>
        <taxon>Bacteria</taxon>
        <taxon>Thermotogati</taxon>
        <taxon>Deinococcota</taxon>
        <taxon>Deinococci</taxon>
        <taxon>Deinococcales</taxon>
        <taxon>Deinococcaceae</taxon>
        <taxon>Deinococcus</taxon>
    </lineage>
</organism>
<keyword evidence="1" id="KW-1133">Transmembrane helix</keyword>
<keyword evidence="4" id="KW-1185">Reference proteome</keyword>
<sequence>MNRKILVLAVLLCGTALAQTAVPTTDPSKMDADVGALAATLMFVVQFIKRQFERQSRPLVWWQTLLLTLALGEGISALLFYAGYGARFGNTAPPMAWMLFGLVATAIAAGLKDLLTSLAERNKSDVVVNTAPPLGLPSPSVGEVVTPPAGFVPLAQLVPLDEAALLVDGLPVQDSPDATGAWPAADYR</sequence>
<reference evidence="3 4" key="1">
    <citation type="submission" date="2024-02" db="EMBL/GenBank/DDBJ databases">
        <title>Deinococcus xinjiangensis NBRC 107630.</title>
        <authorList>
            <person name="Ichikawa N."/>
            <person name="Katano-Makiyama Y."/>
            <person name="Hidaka K."/>
        </authorList>
    </citation>
    <scope>NUCLEOTIDE SEQUENCE [LARGE SCALE GENOMIC DNA]</scope>
    <source>
        <strain evidence="3 4">NBRC 107630</strain>
    </source>
</reference>
<protein>
    <submittedName>
        <fullName evidence="3">Uncharacterized protein</fullName>
    </submittedName>
</protein>
<feature type="transmembrane region" description="Helical" evidence="1">
    <location>
        <begin position="34"/>
        <end position="52"/>
    </location>
</feature>
<proteinExistence type="predicted"/>
<feature type="transmembrane region" description="Helical" evidence="1">
    <location>
        <begin position="64"/>
        <end position="84"/>
    </location>
</feature>
<comment type="caution">
    <text evidence="3">The sequence shown here is derived from an EMBL/GenBank/DDBJ whole genome shotgun (WGS) entry which is preliminary data.</text>
</comment>
<evidence type="ECO:0000313" key="4">
    <source>
        <dbReference type="Proteomes" id="UP001458946"/>
    </source>
</evidence>
<gene>
    <name evidence="3" type="ORF">Dxin01_02784</name>
</gene>
<accession>A0ABP9VEQ0</accession>
<evidence type="ECO:0000256" key="2">
    <source>
        <dbReference type="SAM" id="SignalP"/>
    </source>
</evidence>
<keyword evidence="2" id="KW-0732">Signal</keyword>
<dbReference type="Proteomes" id="UP001458946">
    <property type="component" value="Unassembled WGS sequence"/>
</dbReference>
<keyword evidence="1" id="KW-0812">Transmembrane</keyword>
<feature type="chain" id="PRO_5046493621" evidence="2">
    <location>
        <begin position="19"/>
        <end position="188"/>
    </location>
</feature>
<keyword evidence="1" id="KW-0472">Membrane</keyword>